<keyword evidence="1 2" id="KW-0732">Signal</keyword>
<dbReference type="InterPro" id="IPR028994">
    <property type="entry name" value="Integrin_alpha_N"/>
</dbReference>
<evidence type="ECO:0000313" key="4">
    <source>
        <dbReference type="EMBL" id="QQX78103.1"/>
    </source>
</evidence>
<dbReference type="SUPFAM" id="SSF69318">
    <property type="entry name" value="Integrin alpha N-terminal domain"/>
    <property type="match status" value="1"/>
</dbReference>
<dbReference type="Pfam" id="PF18962">
    <property type="entry name" value="Por_Secre_tail"/>
    <property type="match status" value="1"/>
</dbReference>
<dbReference type="EMBL" id="CP068439">
    <property type="protein sequence ID" value="QQX78103.1"/>
    <property type="molecule type" value="Genomic_DNA"/>
</dbReference>
<accession>A0ABX7DVH6</accession>
<dbReference type="NCBIfam" id="TIGR04183">
    <property type="entry name" value="Por_Secre_tail"/>
    <property type="match status" value="1"/>
</dbReference>
<sequence>MTQMNIKRWVFILACVLVVTDLTAQFEQTAKIVSTNRESRAEYGTSVAITDNFAIVGASRETIASGAAYVYSKDGQGTWGFLQRLAADDPNEGAEYGGGVAFSENFLVVAAGRADVAGVQRAGALYVYNYQNNTWEFDSKLVASDMSNDAKMGMNPTSLAAQENTIVAGAPGENAWAGSVYVFTNTGGSWTEAQKIVSPNPQASDVFGIGVALSGDYLVIGANEYDNRKGAAYVYLKNGNGTYEYVQTLTASDASNDAFFGTSVGMDGDQMIVGAYGDNMEQGAAYIFERDAQNNWVEVAKLTGNPSTENTQFGWSTSIQRNYAIVSAPHLFGFEAGEMYFYERESSGDWVEAQIVQGSDTAGEDFYGWSIAMHENQVLVGAPWEDHDANGGDEIDRAGSAYIFQDPNLLGVVGNGALESSISIYPNPATELLNIESKTKTITDLKVFSITGALLQEVTDLQVSLYTLDISKFNEGVYFVTIGCGDGVTVQKKIIKVN</sequence>
<dbReference type="PANTHER" id="PTHR36220">
    <property type="entry name" value="UNNAMED PRODUCT"/>
    <property type="match status" value="1"/>
</dbReference>
<dbReference type="InterPro" id="IPR026444">
    <property type="entry name" value="Secre_tail"/>
</dbReference>
<dbReference type="Gene3D" id="2.130.10.130">
    <property type="entry name" value="Integrin alpha, N-terminal"/>
    <property type="match status" value="1"/>
</dbReference>
<reference evidence="4 5" key="1">
    <citation type="submission" date="2021-01" db="EMBL/GenBank/DDBJ databases">
        <title>Aequorivita sp. strain KX20305, a bacterium isolated from the sediment collected at a cold seep field in South China Sea.</title>
        <authorList>
            <person name="Zhang H."/>
            <person name="Li C."/>
        </authorList>
    </citation>
    <scope>NUCLEOTIDE SEQUENCE [LARGE SCALE GENOMIC DNA]</scope>
    <source>
        <strain evidence="4 5">KX20305</strain>
    </source>
</reference>
<gene>
    <name evidence="4" type="ORF">JK629_07560</name>
</gene>
<protein>
    <submittedName>
        <fullName evidence="4">T9SS type A sorting domain-containing protein</fullName>
    </submittedName>
</protein>
<feature type="signal peptide" evidence="2">
    <location>
        <begin position="1"/>
        <end position="24"/>
    </location>
</feature>
<name>A0ABX7DVH6_9FLAO</name>
<evidence type="ECO:0000259" key="3">
    <source>
        <dbReference type="Pfam" id="PF18962"/>
    </source>
</evidence>
<organism evidence="4 5">
    <name type="scientific">Aequorivita iocasae</name>
    <dbReference type="NCBI Taxonomy" id="2803865"/>
    <lineage>
        <taxon>Bacteria</taxon>
        <taxon>Pseudomonadati</taxon>
        <taxon>Bacteroidota</taxon>
        <taxon>Flavobacteriia</taxon>
        <taxon>Flavobacteriales</taxon>
        <taxon>Flavobacteriaceae</taxon>
        <taxon>Aequorivita</taxon>
    </lineage>
</organism>
<dbReference type="Pfam" id="PF14312">
    <property type="entry name" value="FG-GAP_2"/>
    <property type="match status" value="6"/>
</dbReference>
<feature type="domain" description="Secretion system C-terminal sorting" evidence="3">
    <location>
        <begin position="424"/>
        <end position="495"/>
    </location>
</feature>
<dbReference type="PANTHER" id="PTHR36220:SF1">
    <property type="entry name" value="GAMMA TUBULIN COMPLEX COMPONENT C-TERMINAL DOMAIN-CONTAINING PROTEIN"/>
    <property type="match status" value="1"/>
</dbReference>
<feature type="chain" id="PRO_5046130306" evidence="2">
    <location>
        <begin position="25"/>
        <end position="498"/>
    </location>
</feature>
<proteinExistence type="predicted"/>
<keyword evidence="5" id="KW-1185">Reference proteome</keyword>
<dbReference type="Proteomes" id="UP000629420">
    <property type="component" value="Chromosome"/>
</dbReference>
<evidence type="ECO:0000313" key="5">
    <source>
        <dbReference type="Proteomes" id="UP000629420"/>
    </source>
</evidence>
<dbReference type="InterPro" id="IPR013517">
    <property type="entry name" value="FG-GAP"/>
</dbReference>
<evidence type="ECO:0000256" key="2">
    <source>
        <dbReference type="SAM" id="SignalP"/>
    </source>
</evidence>
<evidence type="ECO:0000256" key="1">
    <source>
        <dbReference type="ARBA" id="ARBA00022729"/>
    </source>
</evidence>